<keyword evidence="2" id="KW-1185">Reference proteome</keyword>
<gene>
    <name evidence="1" type="ordered locus">STM14_5211</name>
</gene>
<dbReference type="AlphaFoldDB" id="A0A0F6BAJ7"/>
<sequence length="44" mass="5407">MSILHKYKIIKCFTAMYLIYKLFMPSYKKENQYNSKMQYTLSES</sequence>
<dbReference type="Proteomes" id="UP000002695">
    <property type="component" value="Chromosome"/>
</dbReference>
<dbReference type="KEGG" id="seo:STM14_5211"/>
<name>A0A0F6BAJ7_SALT1</name>
<dbReference type="EMBL" id="CP001363">
    <property type="protein sequence ID" value="ACY91549.1"/>
    <property type="molecule type" value="Genomic_DNA"/>
</dbReference>
<dbReference type="HOGENOM" id="CLU_3221721_0_0_6"/>
<organism evidence="1 2">
    <name type="scientific">Salmonella typhimurium (strain 14028s / SGSC 2262)</name>
    <dbReference type="NCBI Taxonomy" id="588858"/>
    <lineage>
        <taxon>Bacteria</taxon>
        <taxon>Pseudomonadati</taxon>
        <taxon>Pseudomonadota</taxon>
        <taxon>Gammaproteobacteria</taxon>
        <taxon>Enterobacterales</taxon>
        <taxon>Enterobacteriaceae</taxon>
        <taxon>Salmonella</taxon>
    </lineage>
</organism>
<reference evidence="1 2" key="1">
    <citation type="journal article" date="2010" name="J. Bacteriol.">
        <title>Short-term signatures of evolutionary change in the Salmonella enterica serovar typhimurium 14028 genome.</title>
        <authorList>
            <person name="Jarvik T."/>
            <person name="Smillie C."/>
            <person name="Groisman E.A."/>
            <person name="Ochman H."/>
        </authorList>
    </citation>
    <scope>NUCLEOTIDE SEQUENCE [LARGE SCALE GENOMIC DNA]</scope>
    <source>
        <strain evidence="2">14028s / SGSC 2262</strain>
    </source>
</reference>
<evidence type="ECO:0000313" key="1">
    <source>
        <dbReference type="EMBL" id="ACY91549.1"/>
    </source>
</evidence>
<accession>A0A0F6BAJ7</accession>
<protein>
    <submittedName>
        <fullName evidence="1">Uncharacterized protein</fullName>
    </submittedName>
</protein>
<proteinExistence type="predicted"/>
<evidence type="ECO:0000313" key="2">
    <source>
        <dbReference type="Proteomes" id="UP000002695"/>
    </source>
</evidence>